<sequence>MLRLYVDPAWRRASALYSPLLFPFWGNPTTEVSLFAKEMFDSYPMNTRLFTVTEEIHEADMIFPPYRHSWLLEHDEALLGTCVQQARDTGLPLLIDGVGDVEFPVNIENAYVLRIGGYRFLPEKNRIQVPAAADDLLERCADGRVQIRAKREGKKPIVSFAGWAQLTTMQTLRTVAKELPSRLRGVMDSHYRAMRKGVLWRQRALRILEHSDQVELRVIKRPTFSGSSKTASADMRQLRQELVDLVLASDYGLDVRGDANESTRLYEVLSLGRIPVILDTERNLPFRDVIRYEDFSLIVDFRDIKRLPERIADFHCSLSPEKFIEMQHAGRAAFVAHFRTDAHMRHIVRQLEQFGALTK</sequence>
<dbReference type="GO" id="GO:0016757">
    <property type="term" value="F:glycosyltransferase activity"/>
    <property type="evidence" value="ECO:0007669"/>
    <property type="project" value="InterPro"/>
</dbReference>
<reference evidence="2 3" key="1">
    <citation type="journal article" date="2016" name="Nat. Commun.">
        <title>Thousands of microbial genomes shed light on interconnected biogeochemical processes in an aquifer system.</title>
        <authorList>
            <person name="Anantharaman K."/>
            <person name="Brown C.T."/>
            <person name="Hug L.A."/>
            <person name="Sharon I."/>
            <person name="Castelle C.J."/>
            <person name="Probst A.J."/>
            <person name="Thomas B.C."/>
            <person name="Singh A."/>
            <person name="Wilkins M.J."/>
            <person name="Karaoz U."/>
            <person name="Brodie E.L."/>
            <person name="Williams K.H."/>
            <person name="Hubbard S.S."/>
            <person name="Banfield J.F."/>
        </authorList>
    </citation>
    <scope>NUCLEOTIDE SEQUENCE [LARGE SCALE GENOMIC DNA]</scope>
</reference>
<proteinExistence type="predicted"/>
<organism evidence="2 3">
    <name type="scientific">Candidatus Kaiserbacteria bacterium RIFCSPHIGHO2_01_FULL_54_36b</name>
    <dbReference type="NCBI Taxonomy" id="1798483"/>
    <lineage>
        <taxon>Bacteria</taxon>
        <taxon>Candidatus Kaiseribacteriota</taxon>
    </lineage>
</organism>
<protein>
    <recommendedName>
        <fullName evidence="1">Exostosin GT47 domain-containing protein</fullName>
    </recommendedName>
</protein>
<dbReference type="AlphaFoldDB" id="A0A1F6CR70"/>
<feature type="domain" description="Exostosin GT47" evidence="1">
    <location>
        <begin position="234"/>
        <end position="309"/>
    </location>
</feature>
<evidence type="ECO:0000259" key="1">
    <source>
        <dbReference type="Pfam" id="PF03016"/>
    </source>
</evidence>
<comment type="caution">
    <text evidence="2">The sequence shown here is derived from an EMBL/GenBank/DDBJ whole genome shotgun (WGS) entry which is preliminary data.</text>
</comment>
<name>A0A1F6CR70_9BACT</name>
<gene>
    <name evidence="2" type="ORF">A2704_05160</name>
</gene>
<accession>A0A1F6CR70</accession>
<evidence type="ECO:0000313" key="3">
    <source>
        <dbReference type="Proteomes" id="UP000176445"/>
    </source>
</evidence>
<dbReference type="InterPro" id="IPR040911">
    <property type="entry name" value="Exostosin_GT47"/>
</dbReference>
<dbReference type="Proteomes" id="UP000176445">
    <property type="component" value="Unassembled WGS sequence"/>
</dbReference>
<evidence type="ECO:0000313" key="2">
    <source>
        <dbReference type="EMBL" id="OGG51678.1"/>
    </source>
</evidence>
<dbReference type="Pfam" id="PF03016">
    <property type="entry name" value="Exostosin_GT47"/>
    <property type="match status" value="1"/>
</dbReference>
<dbReference type="InterPro" id="IPR004263">
    <property type="entry name" value="Exostosin"/>
</dbReference>
<dbReference type="EMBL" id="MFKW01000019">
    <property type="protein sequence ID" value="OGG51678.1"/>
    <property type="molecule type" value="Genomic_DNA"/>
</dbReference>
<dbReference type="PANTHER" id="PTHR11062">
    <property type="entry name" value="EXOSTOSIN HEPARAN SULFATE GLYCOSYLTRANSFERASE -RELATED"/>
    <property type="match status" value="1"/>
</dbReference>